<dbReference type="GO" id="GO:0003677">
    <property type="term" value="F:DNA binding"/>
    <property type="evidence" value="ECO:0007669"/>
    <property type="project" value="UniProtKB-KW"/>
</dbReference>
<evidence type="ECO:0000313" key="3">
    <source>
        <dbReference type="EMBL" id="CNL50183.1"/>
    </source>
</evidence>
<dbReference type="SUPFAM" id="SSF46955">
    <property type="entry name" value="Putative DNA-binding domain"/>
    <property type="match status" value="1"/>
</dbReference>
<dbReference type="Proteomes" id="UP000038647">
    <property type="component" value="Unassembled WGS sequence"/>
</dbReference>
<reference evidence="2 4" key="2">
    <citation type="submission" date="2015-03" db="EMBL/GenBank/DDBJ databases">
        <authorList>
            <consortium name="Pathogen Informatics"/>
            <person name="Murphy D."/>
        </authorList>
    </citation>
    <scope>NUCLEOTIDE SEQUENCE [LARGE SCALE GENOMIC DNA]</scope>
    <source>
        <strain evidence="2 4">IP08791</strain>
    </source>
</reference>
<dbReference type="EMBL" id="CQEH01000010">
    <property type="protein sequence ID" value="CNL19055.1"/>
    <property type="molecule type" value="Genomic_DNA"/>
</dbReference>
<dbReference type="AlphaFoldDB" id="A0A0T9UL28"/>
<dbReference type="InterPro" id="IPR003314">
    <property type="entry name" value="Mu-type_HTH"/>
</dbReference>
<protein>
    <submittedName>
        <fullName evidence="3">MuA-transposase/repressor protein CI DNA-binding protein</fullName>
    </submittedName>
</protein>
<evidence type="ECO:0000313" key="2">
    <source>
        <dbReference type="EMBL" id="CNL19055.1"/>
    </source>
</evidence>
<dbReference type="GeneID" id="45572072"/>
<evidence type="ECO:0000259" key="1">
    <source>
        <dbReference type="PROSITE" id="PS51702"/>
    </source>
</evidence>
<keyword evidence="3" id="KW-0238">DNA-binding</keyword>
<dbReference type="eggNOG" id="COG2932">
    <property type="taxonomic scope" value="Bacteria"/>
</dbReference>
<dbReference type="InterPro" id="IPR009061">
    <property type="entry name" value="DNA-bd_dom_put_sf"/>
</dbReference>
<reference evidence="3 5" key="1">
    <citation type="submission" date="2015-03" db="EMBL/GenBank/DDBJ databases">
        <authorList>
            <person name="Murphy D."/>
        </authorList>
    </citation>
    <scope>NUCLEOTIDE SEQUENCE [LARGE SCALE GENOMIC DNA]</scope>
    <source>
        <strain evidence="3 5">IP06005</strain>
    </source>
</reference>
<dbReference type="Pfam" id="PF02316">
    <property type="entry name" value="HTH_Tnp_Mu_1"/>
    <property type="match status" value="1"/>
</dbReference>
<dbReference type="RefSeq" id="WP_042547625.1">
    <property type="nucleotide sequence ID" value="NZ_CABHPY010000032.1"/>
</dbReference>
<feature type="domain" description="HTH Mu-type" evidence="1">
    <location>
        <begin position="2"/>
        <end position="69"/>
    </location>
</feature>
<dbReference type="OrthoDB" id="5676324at2"/>
<proteinExistence type="predicted"/>
<dbReference type="Gene3D" id="1.10.10.10">
    <property type="entry name" value="Winged helix-like DNA-binding domain superfamily/Winged helix DNA-binding domain"/>
    <property type="match status" value="1"/>
</dbReference>
<accession>A0A0T9UL28</accession>
<name>A0A0T9UL28_YERAL</name>
<gene>
    <name evidence="3" type="ORF">ERS137965_03228</name>
    <name evidence="2" type="ORF">ERS137966_02517</name>
</gene>
<dbReference type="EMBL" id="CQEJ01000020">
    <property type="protein sequence ID" value="CNL50183.1"/>
    <property type="molecule type" value="Genomic_DNA"/>
</dbReference>
<organism evidence="3 5">
    <name type="scientific">Yersinia aldovae</name>
    <dbReference type="NCBI Taxonomy" id="29483"/>
    <lineage>
        <taxon>Bacteria</taxon>
        <taxon>Pseudomonadati</taxon>
        <taxon>Pseudomonadota</taxon>
        <taxon>Gammaproteobacteria</taxon>
        <taxon>Enterobacterales</taxon>
        <taxon>Yersiniaceae</taxon>
        <taxon>Yersinia</taxon>
    </lineage>
</organism>
<dbReference type="STRING" id="1453495.AT01_2951"/>
<dbReference type="PROSITE" id="PS51702">
    <property type="entry name" value="HTH_MU"/>
    <property type="match status" value="1"/>
</dbReference>
<evidence type="ECO:0000313" key="5">
    <source>
        <dbReference type="Proteomes" id="UP000041595"/>
    </source>
</evidence>
<dbReference type="InterPro" id="IPR036388">
    <property type="entry name" value="WH-like_DNA-bd_sf"/>
</dbReference>
<dbReference type="Proteomes" id="UP000041595">
    <property type="component" value="Unassembled WGS sequence"/>
</dbReference>
<evidence type="ECO:0000313" key="4">
    <source>
        <dbReference type="Proteomes" id="UP000038647"/>
    </source>
</evidence>
<sequence length="113" mass="12647">MKKEWITAVELVGIAGLPYSPAGVNGRARKEGWERRRKTGVQGKAVEYSIEGLPPDVLNVLRLQETTAEYTLPRQDPLAVWIEAYNQLTDAERSQVVAFLLREGVGTLIKRLV</sequence>
<keyword evidence="4" id="KW-1185">Reference proteome</keyword>